<reference evidence="1 2" key="1">
    <citation type="submission" date="2012-02" db="EMBL/GenBank/DDBJ databases">
        <title>The Genome Sequence of Bacteroides vulgatus CL09T03C04.</title>
        <authorList>
            <consortium name="The Broad Institute Genome Sequencing Platform"/>
            <person name="Earl A."/>
            <person name="Ward D."/>
            <person name="Feldgarden M."/>
            <person name="Gevers D."/>
            <person name="Zitomersky N.L."/>
            <person name="Coyne M.J."/>
            <person name="Comstock L.E."/>
            <person name="Young S.K."/>
            <person name="Zeng Q."/>
            <person name="Gargeya S."/>
            <person name="Fitzgerald M."/>
            <person name="Haas B."/>
            <person name="Abouelleil A."/>
            <person name="Alvarado L."/>
            <person name="Arachchi H.M."/>
            <person name="Berlin A."/>
            <person name="Chapman S.B."/>
            <person name="Gearin G."/>
            <person name="Goldberg J."/>
            <person name="Griggs A."/>
            <person name="Gujja S."/>
            <person name="Hansen M."/>
            <person name="Heiman D."/>
            <person name="Howarth C."/>
            <person name="Larimer J."/>
            <person name="Lui A."/>
            <person name="MacDonald P.J.P."/>
            <person name="McCowen C."/>
            <person name="Montmayeur A."/>
            <person name="Murphy C."/>
            <person name="Neiman D."/>
            <person name="Pearson M."/>
            <person name="Priest M."/>
            <person name="Roberts A."/>
            <person name="Saif S."/>
            <person name="Shea T."/>
            <person name="Sisk P."/>
            <person name="Stolte C."/>
            <person name="Sykes S."/>
            <person name="Wortman J."/>
            <person name="Nusbaum C."/>
            <person name="Birren B."/>
        </authorList>
    </citation>
    <scope>NUCLEOTIDE SEQUENCE [LARGE SCALE GENOMIC DNA]</scope>
    <source>
        <strain evidence="1 2">CL09T03C04</strain>
    </source>
</reference>
<evidence type="ECO:0000313" key="1">
    <source>
        <dbReference type="EMBL" id="EIY73609.1"/>
    </source>
</evidence>
<dbReference type="AlphaFoldDB" id="I9IJP4"/>
<accession>I9IJP4</accession>
<comment type="caution">
    <text evidence="1">The sequence shown here is derived from an EMBL/GenBank/DDBJ whole genome shotgun (WGS) entry which is preliminary data.</text>
</comment>
<proteinExistence type="predicted"/>
<sequence>MDFTNSGVNSINNHLIQFHYEKFSYHASYGTEP</sequence>
<keyword evidence="2" id="KW-1185">Reference proteome</keyword>
<evidence type="ECO:0000313" key="2">
    <source>
        <dbReference type="Proteomes" id="UP000004219"/>
    </source>
</evidence>
<dbReference type="Proteomes" id="UP000004219">
    <property type="component" value="Unassembled WGS sequence"/>
</dbReference>
<gene>
    <name evidence="1" type="ORF">HMPREF1058_03762</name>
</gene>
<dbReference type="HOGENOM" id="CLU_3380676_0_0_10"/>
<protein>
    <submittedName>
        <fullName evidence="1">Uncharacterized protein</fullName>
    </submittedName>
</protein>
<organism evidence="1 2">
    <name type="scientific">Phocaeicola vulgatus CL09T03C04</name>
    <dbReference type="NCBI Taxonomy" id="997891"/>
    <lineage>
        <taxon>Bacteria</taxon>
        <taxon>Pseudomonadati</taxon>
        <taxon>Bacteroidota</taxon>
        <taxon>Bacteroidia</taxon>
        <taxon>Bacteroidales</taxon>
        <taxon>Bacteroidaceae</taxon>
        <taxon>Phocaeicola</taxon>
    </lineage>
</organism>
<dbReference type="EMBL" id="AGXZ01000034">
    <property type="protein sequence ID" value="EIY73609.1"/>
    <property type="molecule type" value="Genomic_DNA"/>
</dbReference>
<name>I9IJP4_PHOVU</name>